<dbReference type="Gene3D" id="3.60.20.40">
    <property type="match status" value="1"/>
</dbReference>
<keyword evidence="2" id="KW-1185">Reference proteome</keyword>
<dbReference type="Proteomes" id="UP000664399">
    <property type="component" value="Unassembled WGS sequence"/>
</dbReference>
<dbReference type="PRINTS" id="PR01210">
    <property type="entry name" value="GGTRANSPTASE"/>
</dbReference>
<accession>A0ABS3LKR6</accession>
<comment type="caution">
    <text evidence="1">The sequence shown here is derived from an EMBL/GenBank/DDBJ whole genome shotgun (WGS) entry which is preliminary data.</text>
</comment>
<dbReference type="RefSeq" id="WP_207853223.1">
    <property type="nucleotide sequence ID" value="NZ_JAFVMG010000002.1"/>
</dbReference>
<dbReference type="InterPro" id="IPR043137">
    <property type="entry name" value="GGT_ssub_C"/>
</dbReference>
<dbReference type="Gene3D" id="1.10.246.130">
    <property type="match status" value="1"/>
</dbReference>
<organism evidence="1 2">
    <name type="scientific">Acetobacter suratthaniensis</name>
    <dbReference type="NCBI Taxonomy" id="1502841"/>
    <lineage>
        <taxon>Bacteria</taxon>
        <taxon>Pseudomonadati</taxon>
        <taxon>Pseudomonadota</taxon>
        <taxon>Alphaproteobacteria</taxon>
        <taxon>Acetobacterales</taxon>
        <taxon>Acetobacteraceae</taxon>
        <taxon>Acetobacter</taxon>
    </lineage>
</organism>
<evidence type="ECO:0000313" key="2">
    <source>
        <dbReference type="Proteomes" id="UP000664399"/>
    </source>
</evidence>
<protein>
    <submittedName>
        <fullName evidence="1">Gamma-glutamyltransferase family protein</fullName>
    </submittedName>
</protein>
<evidence type="ECO:0000313" key="1">
    <source>
        <dbReference type="EMBL" id="MBO1327717.1"/>
    </source>
</evidence>
<dbReference type="PANTHER" id="PTHR43881:SF5">
    <property type="entry name" value="GAMMA-GLUTAMYLTRANSPEPTIDASE"/>
    <property type="match status" value="1"/>
</dbReference>
<dbReference type="SUPFAM" id="SSF56235">
    <property type="entry name" value="N-terminal nucleophile aminohydrolases (Ntn hydrolases)"/>
    <property type="match status" value="1"/>
</dbReference>
<sequence length="533" mass="57413">MLHTPRSTRGMVTSPHHLASQSGLEVLRKGGTALEAVIATAATLSVVYPHMTGLGGDAFWLVAYPDGTTTVIDASGRAGQNVSQALYRAAGHDSVPWRGGLAANTMAGTVSGWQEARRQSARLAPCLPLETLFEEAIFYAEHGYPMSQSEALMLREKMPTLLASPQFRTAYDIPQVPKTGHIRRNPALARTLETLASNGLESFYEGSISRMLATGLTDAGSPLCAEDFASHTVRVTHPLHTDLPGARVYNAPPPTQGVASLAILKLFSLLDRPQAESFGYVHGLVEATKRAFLFRNQHVQDPDSMSEDCQAFLDDESRLRTLADSIDSHRAMPWPHPAQAGDTTWMGAVDSSGVVVSMIQSLYFEFGSGIFLSDTGLFWQNRGASFLLAPPDSPDGWNMLAPGKKPFHTLNPALARFADGRVMAYGTMGGEGQPQTQAALFTRYALYDTPLQQAISAPRWLLGRTWGDDSTALKVENNLDSSIRHQLAEAGHTVVEVEALSDLMGHAGALVHHKNGLLEGATDPRSDGAVAAF</sequence>
<dbReference type="PANTHER" id="PTHR43881">
    <property type="entry name" value="GAMMA-GLUTAMYLTRANSPEPTIDASE (AFU_ORTHOLOGUE AFUA_4G13580)"/>
    <property type="match status" value="1"/>
</dbReference>
<name>A0ABS3LKR6_9PROT</name>
<proteinExistence type="predicted"/>
<dbReference type="InterPro" id="IPR029055">
    <property type="entry name" value="Ntn_hydrolases_N"/>
</dbReference>
<dbReference type="EMBL" id="JAFVMG010000002">
    <property type="protein sequence ID" value="MBO1327717.1"/>
    <property type="molecule type" value="Genomic_DNA"/>
</dbReference>
<dbReference type="InterPro" id="IPR043138">
    <property type="entry name" value="GGT_lsub"/>
</dbReference>
<reference evidence="1 2" key="1">
    <citation type="submission" date="2021-03" db="EMBL/GenBank/DDBJ databases">
        <title>The complete genome sequence of Acetobacter suratthaniensis TBRC 1719.</title>
        <authorList>
            <person name="Charoenyingcharoen P."/>
            <person name="Yukphan P."/>
        </authorList>
    </citation>
    <scope>NUCLEOTIDE SEQUENCE [LARGE SCALE GENOMIC DNA]</scope>
    <source>
        <strain evidence="1 2">TBRC 1719</strain>
    </source>
</reference>
<dbReference type="Pfam" id="PF01019">
    <property type="entry name" value="G_glu_transpept"/>
    <property type="match status" value="1"/>
</dbReference>
<dbReference type="InterPro" id="IPR052896">
    <property type="entry name" value="GGT-like_enzyme"/>
</dbReference>
<gene>
    <name evidence="1" type="ORF">J2D75_04405</name>
</gene>